<dbReference type="InterPro" id="IPR036291">
    <property type="entry name" value="NAD(P)-bd_dom_sf"/>
</dbReference>
<dbReference type="EMBL" id="CP000580">
    <property type="protein sequence ID" value="ABN99951.1"/>
    <property type="molecule type" value="Genomic_DNA"/>
</dbReference>
<dbReference type="InterPro" id="IPR000846">
    <property type="entry name" value="DapB_N"/>
</dbReference>
<keyword evidence="1" id="KW-0521">NADP</keyword>
<protein>
    <submittedName>
        <fullName evidence="5">Dihydrodipicolinate reductase</fullName>
    </submittedName>
</protein>
<evidence type="ECO:0000259" key="3">
    <source>
        <dbReference type="Pfam" id="PF01113"/>
    </source>
</evidence>
<dbReference type="SUPFAM" id="SSF51735">
    <property type="entry name" value="NAD(P)-binding Rossmann-fold domains"/>
    <property type="match status" value="1"/>
</dbReference>
<reference evidence="5" key="1">
    <citation type="submission" date="2007-02" db="EMBL/GenBank/DDBJ databases">
        <title>Complete sequence of Mycobacterium sp. JLS.</title>
        <authorList>
            <consortium name="US DOE Joint Genome Institute"/>
            <person name="Copeland A."/>
            <person name="Lucas S."/>
            <person name="Lapidus A."/>
            <person name="Barry K."/>
            <person name="Detter J.C."/>
            <person name="Glavina del Rio T."/>
            <person name="Hammon N."/>
            <person name="Israni S."/>
            <person name="Dalin E."/>
            <person name="Tice H."/>
            <person name="Pitluck S."/>
            <person name="Chain P."/>
            <person name="Malfatti S."/>
            <person name="Shin M."/>
            <person name="Vergez L."/>
            <person name="Schmutz J."/>
            <person name="Larimer F."/>
            <person name="Land M."/>
            <person name="Hauser L."/>
            <person name="Kyrpides N."/>
            <person name="Mikhailova N."/>
            <person name="Miller C.D."/>
            <person name="Anderson A.J."/>
            <person name="Sims R.C."/>
            <person name="Richardson P."/>
        </authorList>
    </citation>
    <scope>NUCLEOTIDE SEQUENCE [LARGE SCALE GENOMIC DNA]</scope>
    <source>
        <strain evidence="5">JLS</strain>
    </source>
</reference>
<dbReference type="InterPro" id="IPR045760">
    <property type="entry name" value="DAP_DH_C"/>
</dbReference>
<dbReference type="Gene3D" id="3.40.50.720">
    <property type="entry name" value="NAD(P)-binding Rossmann-like Domain"/>
    <property type="match status" value="1"/>
</dbReference>
<feature type="domain" description="2,4-diaminopentanoate dehydrogenase C-terminal" evidence="4">
    <location>
        <begin position="130"/>
        <end position="342"/>
    </location>
</feature>
<dbReference type="KEGG" id="mjl:Mjls_4179"/>
<evidence type="ECO:0000256" key="2">
    <source>
        <dbReference type="ARBA" id="ARBA00023002"/>
    </source>
</evidence>
<organism evidence="5">
    <name type="scientific">Mycobacterium sp. (strain JLS)</name>
    <dbReference type="NCBI Taxonomy" id="164757"/>
    <lineage>
        <taxon>Bacteria</taxon>
        <taxon>Bacillati</taxon>
        <taxon>Actinomycetota</taxon>
        <taxon>Actinomycetes</taxon>
        <taxon>Mycobacteriales</taxon>
        <taxon>Mycobacteriaceae</taxon>
        <taxon>Mycobacterium</taxon>
    </lineage>
</organism>
<dbReference type="Pfam" id="PF19328">
    <property type="entry name" value="DAP_DH_C"/>
    <property type="match status" value="1"/>
</dbReference>
<dbReference type="GO" id="GO:0009089">
    <property type="term" value="P:lysine biosynthetic process via diaminopimelate"/>
    <property type="evidence" value="ECO:0007669"/>
    <property type="project" value="InterPro"/>
</dbReference>
<evidence type="ECO:0000256" key="1">
    <source>
        <dbReference type="ARBA" id="ARBA00022857"/>
    </source>
</evidence>
<dbReference type="GO" id="GO:0008839">
    <property type="term" value="F:4-hydroxy-tetrahydrodipicolinate reductase"/>
    <property type="evidence" value="ECO:0007669"/>
    <property type="project" value="InterPro"/>
</dbReference>
<gene>
    <name evidence="5" type="ordered locus">Mjls_4179</name>
</gene>
<feature type="domain" description="Dihydrodipicolinate reductase N-terminal" evidence="3">
    <location>
        <begin position="3"/>
        <end position="70"/>
    </location>
</feature>
<dbReference type="AlphaFoldDB" id="A0A5Q5CKR9"/>
<sequence>MKVVVCYTGGVGSQVIRLLGEHPDHELVGVLVHDRAKEGRDVGELTNTAQIGVAATCDVDQILALRPDCALWHGAAWDRETVARFLRSGVNVYTGMAGFSVPLAEDEELRAACQAGGASLASGGNIPGLISDVLPLFLSGYTGNIRRIRATQRNHVAEYPSAHQLHEYLMMGVPREQAEHATAVDAIWLTAQSESAKLVAAGLGAAYGQTTISTREFALTPVEITLESSGLTVPAGTVAGVRWTFTTTTAEGYPFLDVVNEQTVALGLGAGWRQQIDEPNWTVEVDGHPSIRCQLELTAGTDQPVDSSPALNAARAVNFIPQLVAAAPGFVSVLDMPAPRGYLAG</sequence>
<evidence type="ECO:0000313" key="5">
    <source>
        <dbReference type="EMBL" id="ABN99951.1"/>
    </source>
</evidence>
<name>A0A5Q5CKR9_MYCSJ</name>
<keyword evidence="2" id="KW-0560">Oxidoreductase</keyword>
<accession>A0A5Q5CKR9</accession>
<proteinExistence type="predicted"/>
<evidence type="ECO:0000259" key="4">
    <source>
        <dbReference type="Pfam" id="PF19328"/>
    </source>
</evidence>
<dbReference type="Pfam" id="PF01113">
    <property type="entry name" value="DapB_N"/>
    <property type="match status" value="1"/>
</dbReference>